<sequence>MTIAGLPEPAEVLRDARLPRDATTLARQRFHLVASSASVGLVFRVGLASVDSAAADPCDVGRSHELAAAMADAGLNVLAPTTAAPEHRGRYVVSAFPLAEPLGGTGWRAQEPTLLGSAMTRWADFGSPLLAPLDIPGYTAGRIDTAAASADDDLREAAQWCRAQRESLDRRHPWGQLLDGGGCVHGDPNLGNLVRVPTTRTPLFIDLDSVKYGPRWYDLAVMSTYAVRFTSHYPWSEIMAGYQRVAGTVDVDVLWGLRRWKEFSSATQLLTRWSEPGIAQEFRRRTGLDDTGRWRNVTRTLVHVRPVHAGQQHRG</sequence>
<evidence type="ECO:0000259" key="1">
    <source>
        <dbReference type="Pfam" id="PF01636"/>
    </source>
</evidence>
<feature type="domain" description="Aminoglycoside phosphotransferase" evidence="1">
    <location>
        <begin position="61"/>
        <end position="227"/>
    </location>
</feature>
<reference evidence="2 3" key="1">
    <citation type="journal article" date="2019" name="Emerg. Microbes Infect.">
        <title>Comprehensive subspecies identification of 175 nontuberculous mycobacteria species based on 7547 genomic profiles.</title>
        <authorList>
            <person name="Matsumoto Y."/>
            <person name="Kinjo T."/>
            <person name="Motooka D."/>
            <person name="Nabeya D."/>
            <person name="Jung N."/>
            <person name="Uechi K."/>
            <person name="Horii T."/>
            <person name="Iida T."/>
            <person name="Fujita J."/>
            <person name="Nakamura S."/>
        </authorList>
    </citation>
    <scope>NUCLEOTIDE SEQUENCE [LARGE SCALE GENOMIC DNA]</scope>
    <source>
        <strain evidence="2 3">JCM 18538</strain>
        <plasmid evidence="2">pJCM18538</plasmid>
    </source>
</reference>
<dbReference type="SUPFAM" id="SSF56112">
    <property type="entry name" value="Protein kinase-like (PK-like)"/>
    <property type="match status" value="1"/>
</dbReference>
<protein>
    <recommendedName>
        <fullName evidence="1">Aminoglycoside phosphotransferase domain-containing protein</fullName>
    </recommendedName>
</protein>
<organism evidence="2 3">
    <name type="scientific">Mycolicibacterium arabiense</name>
    <dbReference type="NCBI Taxonomy" id="1286181"/>
    <lineage>
        <taxon>Bacteria</taxon>
        <taxon>Bacillati</taxon>
        <taxon>Actinomycetota</taxon>
        <taxon>Actinomycetes</taxon>
        <taxon>Mycobacteriales</taxon>
        <taxon>Mycobacteriaceae</taxon>
        <taxon>Mycolicibacterium</taxon>
    </lineage>
</organism>
<dbReference type="InterPro" id="IPR011009">
    <property type="entry name" value="Kinase-like_dom_sf"/>
</dbReference>
<dbReference type="InterPro" id="IPR002575">
    <property type="entry name" value="Aminoglycoside_PTrfase"/>
</dbReference>
<dbReference type="EMBL" id="AP022592">
    <property type="protein sequence ID" value="BBY46634.1"/>
    <property type="molecule type" value="Genomic_DNA"/>
</dbReference>
<keyword evidence="3" id="KW-1185">Reference proteome</keyword>
<evidence type="ECO:0000313" key="2">
    <source>
        <dbReference type="EMBL" id="BBY46634.1"/>
    </source>
</evidence>
<geneLocation type="plasmid" evidence="2">
    <name>pJCM18538</name>
</geneLocation>
<evidence type="ECO:0000313" key="3">
    <source>
        <dbReference type="Proteomes" id="UP000467428"/>
    </source>
</evidence>
<proteinExistence type="predicted"/>
<dbReference type="Gene3D" id="3.90.1200.10">
    <property type="match status" value="1"/>
</dbReference>
<keyword evidence="2" id="KW-0614">Plasmid</keyword>
<accession>A0A7I7RPX4</accession>
<dbReference type="RefSeq" id="WP_163916127.1">
    <property type="nucleotide sequence ID" value="NZ_AP022592.1"/>
</dbReference>
<dbReference type="Pfam" id="PF01636">
    <property type="entry name" value="APH"/>
    <property type="match status" value="1"/>
</dbReference>
<dbReference type="AlphaFoldDB" id="A0A7I7RPX4"/>
<dbReference type="Proteomes" id="UP000467428">
    <property type="component" value="Plasmid pJCM18538"/>
</dbReference>
<gene>
    <name evidence="2" type="ORF">MARA_00640</name>
</gene>
<dbReference type="KEGG" id="marz:MARA_00640"/>
<name>A0A7I7RPX4_9MYCO</name>